<evidence type="ECO:0000313" key="1">
    <source>
        <dbReference type="EMBL" id="KAL2327467.1"/>
    </source>
</evidence>
<proteinExistence type="predicted"/>
<accession>A0ABD1LVJ5</accession>
<evidence type="ECO:0000313" key="2">
    <source>
        <dbReference type="EMBL" id="KAL2330632.1"/>
    </source>
</evidence>
<organism evidence="1 4">
    <name type="scientific">Flemingia macrophylla</name>
    <dbReference type="NCBI Taxonomy" id="520843"/>
    <lineage>
        <taxon>Eukaryota</taxon>
        <taxon>Viridiplantae</taxon>
        <taxon>Streptophyta</taxon>
        <taxon>Embryophyta</taxon>
        <taxon>Tracheophyta</taxon>
        <taxon>Spermatophyta</taxon>
        <taxon>Magnoliopsida</taxon>
        <taxon>eudicotyledons</taxon>
        <taxon>Gunneridae</taxon>
        <taxon>Pentapetalae</taxon>
        <taxon>rosids</taxon>
        <taxon>fabids</taxon>
        <taxon>Fabales</taxon>
        <taxon>Fabaceae</taxon>
        <taxon>Papilionoideae</taxon>
        <taxon>50 kb inversion clade</taxon>
        <taxon>NPAAA clade</taxon>
        <taxon>indigoferoid/millettioid clade</taxon>
        <taxon>Phaseoleae</taxon>
        <taxon>Flemingia</taxon>
    </lineage>
</organism>
<dbReference type="EMBL" id="JBGMDY010000006">
    <property type="protein sequence ID" value="KAL2330632.1"/>
    <property type="molecule type" value="Genomic_DNA"/>
</dbReference>
<dbReference type="EMBL" id="JBGMDY010000002">
    <property type="protein sequence ID" value="KAL2344560.1"/>
    <property type="molecule type" value="Genomic_DNA"/>
</dbReference>
<sequence length="61" mass="7050">MSILYNSSQCHRQINDHVSPQFLVEYDSSNAHMDNNISLALLSHSRKQTARTPQLPFRTLH</sequence>
<dbReference type="EMBL" id="JBGMDY010000007">
    <property type="protein sequence ID" value="KAL2327467.1"/>
    <property type="molecule type" value="Genomic_DNA"/>
</dbReference>
<reference evidence="1 4" key="1">
    <citation type="submission" date="2024-08" db="EMBL/GenBank/DDBJ databases">
        <title>Insights into the chromosomal genome structure of Flemingia macrophylla.</title>
        <authorList>
            <person name="Ding Y."/>
            <person name="Zhao Y."/>
            <person name="Bi W."/>
            <person name="Wu M."/>
            <person name="Zhao G."/>
            <person name="Gong Y."/>
            <person name="Li W."/>
            <person name="Zhang P."/>
        </authorList>
    </citation>
    <scope>NUCLEOTIDE SEQUENCE [LARGE SCALE GENOMIC DNA]</scope>
    <source>
        <strain evidence="1">DYQJB</strain>
        <tissue evidence="1">Leaf</tissue>
    </source>
</reference>
<evidence type="ECO:0000313" key="3">
    <source>
        <dbReference type="EMBL" id="KAL2344560.1"/>
    </source>
</evidence>
<keyword evidence="4" id="KW-1185">Reference proteome</keyword>
<evidence type="ECO:0000313" key="4">
    <source>
        <dbReference type="Proteomes" id="UP001603857"/>
    </source>
</evidence>
<protein>
    <submittedName>
        <fullName evidence="1">Uncharacterized protein</fullName>
    </submittedName>
</protein>
<name>A0ABD1LVJ5_9FABA</name>
<dbReference type="AlphaFoldDB" id="A0ABD1LVJ5"/>
<gene>
    <name evidence="3" type="ORF">Fmac_005845</name>
    <name evidence="2" type="ORF">Fmac_018213</name>
    <name evidence="1" type="ORF">Fmac_020894</name>
</gene>
<comment type="caution">
    <text evidence="1">The sequence shown here is derived from an EMBL/GenBank/DDBJ whole genome shotgun (WGS) entry which is preliminary data.</text>
</comment>
<dbReference type="Proteomes" id="UP001603857">
    <property type="component" value="Unassembled WGS sequence"/>
</dbReference>